<sequence length="804" mass="90909">MTIQLRELTKPLADGRKETLAAKENQTTRATMRAKLRSSDASRRVYDSDRFKLVQSRRGSGVASPNQALGSNKGNANLEHPVNSGPRPASSAQKLKEPPSLPVVPDQIVETYLDPRGVFKTRTYQKGKFLGKGGFARCYELQCSETGKIFAGKVVAKSSLVKPKAKLKVRILPLVQGKREELLLMLFLSWHFTSEIKIHKSLKHAQVVHFEHFFEDSDNAYILLQLCQNQSMSDLMRRRKRLSESEVRFYMRQLVEGLKYLHENLVIHRDLKLGNLFLTLDMQLKIGDFGLATRLNNIDDRKRTMCGTPNYIAPEILSGLRGDGHSFEVDIWSTGVVMYTLLVGRPPFETNDVKATYKRIRENQYDFPETVHISRSAQSLIRGILRSDPGARPSLDQILKHPFVADEFMPAALPRTALRFTPPSCKLQSYTHRHSDSEQFAKPSGGRGPLISASRKFAAQKQDDNIYAQRASDPGTLSSLLRSLPASSKRLLDPSKTTRLLYGPKKRSIPRSEAVVSSAPPHHVLEAAYKTLFNFFYLQEQSRSDSKGERKLDASTSAAEIVAEAQNVKLIRIEAEEIQPIAPSRLWITQWVDYTSKYGIGYMLSNGGSGVFFNDSTKMINSANGKIIEYIERQSNNRAASEIKARYTLDNYDPAINKKVTLLGHFKGYLVDARAENDEADTLENQLARSFVHLLQPVDTDTNVQESNNDDEKAMVFLKKWVKTRHAVLFQLSNGTIQFNFFDKSKLMLSSNARIVTYLNREGDLAVFSSLKAILTPEPLDLVKRLRYAKDMLQQMVRTTEQIR</sequence>
<dbReference type="InterPro" id="IPR011009">
    <property type="entry name" value="Kinase-like_dom_sf"/>
</dbReference>
<feature type="region of interest" description="Disordered" evidence="9">
    <location>
        <begin position="55"/>
        <end position="100"/>
    </location>
</feature>
<feature type="region of interest" description="Disordered" evidence="9">
    <location>
        <begin position="20"/>
        <end position="43"/>
    </location>
</feature>
<feature type="domain" description="POLO box" evidence="11">
    <location>
        <begin position="587"/>
        <end position="672"/>
    </location>
</feature>
<dbReference type="GO" id="GO:0004674">
    <property type="term" value="F:protein serine/threonine kinase activity"/>
    <property type="evidence" value="ECO:0007669"/>
    <property type="project" value="UniProtKB-KW"/>
</dbReference>
<organism evidence="12 13">
    <name type="scientific">Bremia lactucae</name>
    <name type="common">Lettuce downy mildew</name>
    <dbReference type="NCBI Taxonomy" id="4779"/>
    <lineage>
        <taxon>Eukaryota</taxon>
        <taxon>Sar</taxon>
        <taxon>Stramenopiles</taxon>
        <taxon>Oomycota</taxon>
        <taxon>Peronosporomycetes</taxon>
        <taxon>Peronosporales</taxon>
        <taxon>Peronosporaceae</taxon>
        <taxon>Bremia</taxon>
    </lineage>
</organism>
<dbReference type="PANTHER" id="PTHR24345:SF0">
    <property type="entry name" value="CELL CYCLE SERINE_THREONINE-PROTEIN KINASE CDC5_MSD2"/>
    <property type="match status" value="1"/>
</dbReference>
<dbReference type="EMBL" id="SHOA02000003">
    <property type="protein sequence ID" value="TDH68367.1"/>
    <property type="molecule type" value="Genomic_DNA"/>
</dbReference>
<dbReference type="InterPro" id="IPR000959">
    <property type="entry name" value="POLO_box_dom"/>
</dbReference>
<dbReference type="InterPro" id="IPR033701">
    <property type="entry name" value="POLO_box_1"/>
</dbReference>
<dbReference type="CDD" id="cd13117">
    <property type="entry name" value="POLO_box_2"/>
    <property type="match status" value="1"/>
</dbReference>
<evidence type="ECO:0000256" key="4">
    <source>
        <dbReference type="ARBA" id="ARBA00022741"/>
    </source>
</evidence>
<dbReference type="InterPro" id="IPR033695">
    <property type="entry name" value="POLO_box_2"/>
</dbReference>
<dbReference type="FunFam" id="3.30.1120.30:FF:000013">
    <property type="entry name" value="Serine/threonine-protein kinase PLK"/>
    <property type="match status" value="1"/>
</dbReference>
<reference evidence="12 13" key="1">
    <citation type="journal article" date="2021" name="Genome Biol.">
        <title>AFLAP: assembly-free linkage analysis pipeline using k-mers from genome sequencing data.</title>
        <authorList>
            <person name="Fletcher K."/>
            <person name="Zhang L."/>
            <person name="Gil J."/>
            <person name="Han R."/>
            <person name="Cavanaugh K."/>
            <person name="Michelmore R."/>
        </authorList>
    </citation>
    <scope>NUCLEOTIDE SEQUENCE [LARGE SCALE GENOMIC DNA]</scope>
    <source>
        <strain evidence="12 13">SF5</strain>
    </source>
</reference>
<dbReference type="RefSeq" id="XP_067817866.1">
    <property type="nucleotide sequence ID" value="XM_067961572.1"/>
</dbReference>
<evidence type="ECO:0000259" key="11">
    <source>
        <dbReference type="PROSITE" id="PS50078"/>
    </source>
</evidence>
<dbReference type="CDD" id="cd13118">
    <property type="entry name" value="POLO_box_1"/>
    <property type="match status" value="1"/>
</dbReference>
<evidence type="ECO:0000256" key="2">
    <source>
        <dbReference type="ARBA" id="ARBA00022679"/>
    </source>
</evidence>
<dbReference type="Pfam" id="PF00069">
    <property type="entry name" value="Pkinase"/>
    <property type="match status" value="1"/>
</dbReference>
<dbReference type="Proteomes" id="UP000294530">
    <property type="component" value="Unassembled WGS sequence"/>
</dbReference>
<dbReference type="InterPro" id="IPR017441">
    <property type="entry name" value="Protein_kinase_ATP_BS"/>
</dbReference>
<dbReference type="GeneID" id="94347243"/>
<evidence type="ECO:0000256" key="1">
    <source>
        <dbReference type="ARBA" id="ARBA00022527"/>
    </source>
</evidence>
<protein>
    <recommendedName>
        <fullName evidence="8">Serine/threonine-protein kinase PLK</fullName>
        <ecNumber evidence="8">2.7.11.21</ecNumber>
    </recommendedName>
    <alternativeName>
        <fullName evidence="8">Polo-like kinase</fullName>
    </alternativeName>
</protein>
<dbReference type="GO" id="GO:0005524">
    <property type="term" value="F:ATP binding"/>
    <property type="evidence" value="ECO:0007669"/>
    <property type="project" value="UniProtKB-UniRule"/>
</dbReference>
<keyword evidence="3" id="KW-0677">Repeat</keyword>
<keyword evidence="13" id="KW-1185">Reference proteome</keyword>
<evidence type="ECO:0000256" key="6">
    <source>
        <dbReference type="ARBA" id="ARBA00022840"/>
    </source>
</evidence>
<proteinExistence type="inferred from homology"/>
<dbReference type="SMART" id="SM00220">
    <property type="entry name" value="S_TKc"/>
    <property type="match status" value="1"/>
</dbReference>
<evidence type="ECO:0000256" key="5">
    <source>
        <dbReference type="ARBA" id="ARBA00022777"/>
    </source>
</evidence>
<evidence type="ECO:0000256" key="8">
    <source>
        <dbReference type="RuleBase" id="RU361162"/>
    </source>
</evidence>
<dbReference type="Gene3D" id="3.30.200.20">
    <property type="entry name" value="Phosphorylase Kinase, domain 1"/>
    <property type="match status" value="1"/>
</dbReference>
<dbReference type="PROSITE" id="PS50011">
    <property type="entry name" value="PROTEIN_KINASE_DOM"/>
    <property type="match status" value="1"/>
</dbReference>
<feature type="compositionally biased region" description="Polar residues" evidence="9">
    <location>
        <begin position="63"/>
        <end position="75"/>
    </location>
</feature>
<dbReference type="EC" id="2.7.11.21" evidence="8"/>
<evidence type="ECO:0000256" key="7">
    <source>
        <dbReference type="PROSITE-ProRule" id="PRU10141"/>
    </source>
</evidence>
<dbReference type="CDD" id="cd14099">
    <property type="entry name" value="STKc_PLK"/>
    <property type="match status" value="1"/>
</dbReference>
<comment type="caution">
    <text evidence="12">The sequence shown here is derived from an EMBL/GenBank/DDBJ whole genome shotgun (WGS) entry which is preliminary data.</text>
</comment>
<dbReference type="FunFam" id="1.10.510.10:FF:000843">
    <property type="entry name" value="Serine/threonine-protein kinase PLK"/>
    <property type="match status" value="1"/>
</dbReference>
<dbReference type="InterPro" id="IPR008271">
    <property type="entry name" value="Ser/Thr_kinase_AS"/>
</dbReference>
<dbReference type="PROSITE" id="PS00107">
    <property type="entry name" value="PROTEIN_KINASE_ATP"/>
    <property type="match status" value="1"/>
</dbReference>
<dbReference type="Gene3D" id="1.10.510.10">
    <property type="entry name" value="Transferase(Phosphotransferase) domain 1"/>
    <property type="match status" value="1"/>
</dbReference>
<dbReference type="AlphaFoldDB" id="A0A976FKA2"/>
<keyword evidence="1 8" id="KW-0723">Serine/threonine-protein kinase</keyword>
<dbReference type="SUPFAM" id="SSF56112">
    <property type="entry name" value="Protein kinase-like (PK-like)"/>
    <property type="match status" value="1"/>
</dbReference>
<feature type="domain" description="Protein kinase" evidence="10">
    <location>
        <begin position="124"/>
        <end position="404"/>
    </location>
</feature>
<accession>A0A976FKA2</accession>
<comment type="similarity">
    <text evidence="8">Belongs to the protein kinase superfamily. Ser/Thr protein kinase family. CDC5/Polo subfamily.</text>
</comment>
<evidence type="ECO:0000313" key="12">
    <source>
        <dbReference type="EMBL" id="TDH68367.1"/>
    </source>
</evidence>
<evidence type="ECO:0000313" key="13">
    <source>
        <dbReference type="Proteomes" id="UP000294530"/>
    </source>
</evidence>
<feature type="domain" description="POLO box" evidence="11">
    <location>
        <begin position="717"/>
        <end position="798"/>
    </location>
</feature>
<gene>
    <name evidence="12" type="ORF">CCR75_003478</name>
</gene>
<dbReference type="InterPro" id="IPR036947">
    <property type="entry name" value="POLO_box_dom_sf"/>
</dbReference>
<feature type="region of interest" description="Disordered" evidence="9">
    <location>
        <begin position="427"/>
        <end position="448"/>
    </location>
</feature>
<dbReference type="Gene3D" id="3.30.1120.30">
    <property type="entry name" value="POLO box domain"/>
    <property type="match status" value="2"/>
</dbReference>
<feature type="binding site" evidence="7">
    <location>
        <position position="157"/>
    </location>
    <ligand>
        <name>ATP</name>
        <dbReference type="ChEBI" id="CHEBI:30616"/>
    </ligand>
</feature>
<keyword evidence="6 7" id="KW-0067">ATP-binding</keyword>
<dbReference type="OrthoDB" id="408964at2759"/>
<comment type="catalytic activity">
    <reaction evidence="8">
        <text>L-threonyl-[protein] + ATP = O-phospho-L-threonyl-[protein] + ADP + H(+)</text>
        <dbReference type="Rhea" id="RHEA:46608"/>
        <dbReference type="Rhea" id="RHEA-COMP:11060"/>
        <dbReference type="Rhea" id="RHEA-COMP:11605"/>
        <dbReference type="ChEBI" id="CHEBI:15378"/>
        <dbReference type="ChEBI" id="CHEBI:30013"/>
        <dbReference type="ChEBI" id="CHEBI:30616"/>
        <dbReference type="ChEBI" id="CHEBI:61977"/>
        <dbReference type="ChEBI" id="CHEBI:456216"/>
        <dbReference type="EC" id="2.7.11.21"/>
    </reaction>
</comment>
<evidence type="ECO:0000256" key="9">
    <source>
        <dbReference type="SAM" id="MobiDB-lite"/>
    </source>
</evidence>
<dbReference type="InterPro" id="IPR000719">
    <property type="entry name" value="Prot_kinase_dom"/>
</dbReference>
<keyword evidence="5 8" id="KW-0418">Kinase</keyword>
<evidence type="ECO:0000256" key="3">
    <source>
        <dbReference type="ARBA" id="ARBA00022737"/>
    </source>
</evidence>
<dbReference type="GO" id="GO:0005634">
    <property type="term" value="C:nucleus"/>
    <property type="evidence" value="ECO:0007669"/>
    <property type="project" value="TreeGrafter"/>
</dbReference>
<dbReference type="PANTHER" id="PTHR24345">
    <property type="entry name" value="SERINE/THREONINE-PROTEIN KINASE PLK"/>
    <property type="match status" value="1"/>
</dbReference>
<name>A0A976FKA2_BRELC</name>
<dbReference type="KEGG" id="blac:94347243"/>
<keyword evidence="4 7" id="KW-0547">Nucleotide-binding</keyword>
<dbReference type="SUPFAM" id="SSF82615">
    <property type="entry name" value="Polo-box domain"/>
    <property type="match status" value="2"/>
</dbReference>
<dbReference type="PROSITE" id="PS50078">
    <property type="entry name" value="POLO_BOX"/>
    <property type="match status" value="2"/>
</dbReference>
<evidence type="ECO:0000259" key="10">
    <source>
        <dbReference type="PROSITE" id="PS50011"/>
    </source>
</evidence>
<dbReference type="Pfam" id="PF00659">
    <property type="entry name" value="POLO_box"/>
    <property type="match status" value="2"/>
</dbReference>
<dbReference type="PROSITE" id="PS00108">
    <property type="entry name" value="PROTEIN_KINASE_ST"/>
    <property type="match status" value="1"/>
</dbReference>
<keyword evidence="2 8" id="KW-0808">Transferase</keyword>